<dbReference type="InterPro" id="IPR000719">
    <property type="entry name" value="Prot_kinase_dom"/>
</dbReference>
<name>A0ABP0U4J1_9BRYO</name>
<dbReference type="InterPro" id="IPR001245">
    <property type="entry name" value="Ser-Thr/Tyr_kinase_cat_dom"/>
</dbReference>
<dbReference type="PROSITE" id="PS50011">
    <property type="entry name" value="PROTEIN_KINASE_DOM"/>
    <property type="match status" value="2"/>
</dbReference>
<feature type="domain" description="Protein kinase" evidence="1">
    <location>
        <begin position="876"/>
        <end position="1150"/>
    </location>
</feature>
<evidence type="ECO:0000313" key="3">
    <source>
        <dbReference type="Proteomes" id="UP001497512"/>
    </source>
</evidence>
<dbReference type="PROSITE" id="PS00108">
    <property type="entry name" value="PROTEIN_KINASE_ST"/>
    <property type="match status" value="2"/>
</dbReference>
<dbReference type="PANTHER" id="PTHR44329:SF260">
    <property type="entry name" value="PROTEIN KINASE DOMAIN-CONTAINING PROTEIN"/>
    <property type="match status" value="1"/>
</dbReference>
<sequence>MATGLSLALDLCKKTREKCSPVLVENGTSLLINRQQCVLLSKKLLETQEMLETVQCKLPDEEIMNSEFPDVCRVTQELVHVLNTAHKTVVKECICNGKWIEAALRQGGDLKETFGEILYDLQWYTFLLRNIFQYSWTPASWYGRVLRSVFLNWPCTNSLTAPGSCLSQSLLQPEECDRKLCETDEYNLLMAAQQDEEHLKVLLRDLKGDHACHRERCTGKHITMQCLATQLLMNLEFQSKFQAWPPSRRRIYHESMHKVKISQLSARPLVLLVNPQDLRPGVLLGEGAIGRVHAAKWLGEKYAKKSPKTRGHQEDLKQEIAVLAGLHHPHIMCVVGCSEDNGTCSYIMERMDKSLTDILEGNKLSTIRCVDIMLQIAEGINYLHRMDLAHRDLKPDNILVKRCDDPGSGGSELVQVGEPLWIAKVSDFGTMKVMESTTQRTSKRRLYGTPMFRAPEAYEELPGRSHPKKADMYSFGLICFSILIWKPLPFPPQELRNPSFEAFKARVREGKRPELPAGCPHPLSLLIQQCWDGNPVKRPDFHTICTKLRYIKGLLLTDKISPVHIVCTNGDSYLHSSSSTQSGAYDSSGGEVGGGLLHSNDVMSRLGSGAGSSFRLTTDWDELATSGLSFALHLCKKTIEMCATSLVKSETPVFINRQQCMLVCDKLLETQKTLETVQDKLSTDGIPSSESPTLAPITQELVHVLKTANRTVLKDCFCNGKWMESALRQGGDMKRTFGEIIYELQWHGLVLNNILFKWVGGLDSQIDGSLPNCDGKLSEADDNMLLTAAKEDQEELKVLLNDYLKGDHACCGECCTGKDITMQCLASQLLNKLEFQDNFQAWPAIEKMEYHKRLRHVNINKLNEWPFVLSIGMQDLHIGKLLGQGSTCNVYDTTWLGETYAMKTPRYGYPQFLKQEIAVLAGLHHPHIMCVVCCAEEKKKCLYIMECMDMSLARMLNYCPLSLVCCVDLMLQIAEGMNYLHSMGLVHRDLKTANILVKCDNAHAESPVPLAEAFWIAKISDFGTTKVKRESTAYANQTLPIGSLMFMAPEMYELDPGEKEPEIFHPKKTDVYSFGLVCLAVLIGESTPFPTDELFYPSVRAFQHGVRKGKRPKLPPNCPDRLSILIQHCWDGSPLNRPNFQDICTELRYIKGLLLTATEIVQRRMLV</sequence>
<dbReference type="SMART" id="SM00220">
    <property type="entry name" value="S_TKc"/>
    <property type="match status" value="2"/>
</dbReference>
<reference evidence="2" key="1">
    <citation type="submission" date="2024-02" db="EMBL/GenBank/DDBJ databases">
        <authorList>
            <consortium name="ELIXIR-Norway"/>
            <consortium name="Elixir Norway"/>
        </authorList>
    </citation>
    <scope>NUCLEOTIDE SEQUENCE</scope>
</reference>
<proteinExistence type="predicted"/>
<feature type="domain" description="Protein kinase" evidence="1">
    <location>
        <begin position="278"/>
        <end position="551"/>
    </location>
</feature>
<dbReference type="InterPro" id="IPR008271">
    <property type="entry name" value="Ser/Thr_kinase_AS"/>
</dbReference>
<dbReference type="SUPFAM" id="SSF56112">
    <property type="entry name" value="Protein kinase-like (PK-like)"/>
    <property type="match status" value="2"/>
</dbReference>
<evidence type="ECO:0000259" key="1">
    <source>
        <dbReference type="PROSITE" id="PS50011"/>
    </source>
</evidence>
<dbReference type="Proteomes" id="UP001497512">
    <property type="component" value="Chromosome 17"/>
</dbReference>
<protein>
    <recommendedName>
        <fullName evidence="1">Protein kinase domain-containing protein</fullName>
    </recommendedName>
</protein>
<dbReference type="Gene3D" id="3.30.200.20">
    <property type="entry name" value="Phosphorylase Kinase, domain 1"/>
    <property type="match status" value="1"/>
</dbReference>
<dbReference type="InterPro" id="IPR011009">
    <property type="entry name" value="Kinase-like_dom_sf"/>
</dbReference>
<gene>
    <name evidence="2" type="ORF">CSSPTR1EN2_LOCUS10052</name>
</gene>
<accession>A0ABP0U4J1</accession>
<dbReference type="InterPro" id="IPR051681">
    <property type="entry name" value="Ser/Thr_Kinases-Pseudokinases"/>
</dbReference>
<keyword evidence="3" id="KW-1185">Reference proteome</keyword>
<evidence type="ECO:0000313" key="2">
    <source>
        <dbReference type="EMBL" id="CAK9209763.1"/>
    </source>
</evidence>
<organism evidence="2 3">
    <name type="scientific">Sphagnum troendelagicum</name>
    <dbReference type="NCBI Taxonomy" id="128251"/>
    <lineage>
        <taxon>Eukaryota</taxon>
        <taxon>Viridiplantae</taxon>
        <taxon>Streptophyta</taxon>
        <taxon>Embryophyta</taxon>
        <taxon>Bryophyta</taxon>
        <taxon>Sphagnophytina</taxon>
        <taxon>Sphagnopsida</taxon>
        <taxon>Sphagnales</taxon>
        <taxon>Sphagnaceae</taxon>
        <taxon>Sphagnum</taxon>
    </lineage>
</organism>
<dbReference type="PANTHER" id="PTHR44329">
    <property type="entry name" value="SERINE/THREONINE-PROTEIN KINASE TNNI3K-RELATED"/>
    <property type="match status" value="1"/>
</dbReference>
<dbReference type="Pfam" id="PF07714">
    <property type="entry name" value="PK_Tyr_Ser-Thr"/>
    <property type="match status" value="2"/>
</dbReference>
<dbReference type="Gene3D" id="1.10.510.10">
    <property type="entry name" value="Transferase(Phosphotransferase) domain 1"/>
    <property type="match status" value="2"/>
</dbReference>
<dbReference type="EMBL" id="OZ019909">
    <property type="protein sequence ID" value="CAK9209763.1"/>
    <property type="molecule type" value="Genomic_DNA"/>
</dbReference>